<protein>
    <recommendedName>
        <fullName evidence="10">Glycosyltransferase RgtA/B/C/D-like domain-containing protein</fullName>
    </recommendedName>
</protein>
<feature type="transmembrane region" description="Helical" evidence="9">
    <location>
        <begin position="149"/>
        <end position="166"/>
    </location>
</feature>
<feature type="transmembrane region" description="Helical" evidence="9">
    <location>
        <begin position="418"/>
        <end position="438"/>
    </location>
</feature>
<keyword evidence="12" id="KW-1185">Reference proteome</keyword>
<dbReference type="Pfam" id="PF13231">
    <property type="entry name" value="PMT_2"/>
    <property type="match status" value="1"/>
</dbReference>
<dbReference type="Proteomes" id="UP000077275">
    <property type="component" value="Unassembled WGS sequence"/>
</dbReference>
<feature type="transmembrane region" description="Helical" evidence="9">
    <location>
        <begin position="98"/>
        <end position="116"/>
    </location>
</feature>
<feature type="transmembrane region" description="Helical" evidence="9">
    <location>
        <begin position="283"/>
        <end position="301"/>
    </location>
</feature>
<feature type="transmembrane region" description="Helical" evidence="9">
    <location>
        <begin position="74"/>
        <end position="91"/>
    </location>
</feature>
<proteinExistence type="predicted"/>
<dbReference type="EMBL" id="LWMW01000107">
    <property type="protein sequence ID" value="KZX15831.1"/>
    <property type="molecule type" value="Genomic_DNA"/>
</dbReference>
<dbReference type="RefSeq" id="WP_067259832.1">
    <property type="nucleotide sequence ID" value="NZ_LWMW01000107.1"/>
</dbReference>
<evidence type="ECO:0000256" key="6">
    <source>
        <dbReference type="ARBA" id="ARBA00022989"/>
    </source>
</evidence>
<evidence type="ECO:0000256" key="3">
    <source>
        <dbReference type="ARBA" id="ARBA00022676"/>
    </source>
</evidence>
<evidence type="ECO:0000256" key="2">
    <source>
        <dbReference type="ARBA" id="ARBA00022475"/>
    </source>
</evidence>
<feature type="transmembrane region" description="Helical" evidence="9">
    <location>
        <begin position="172"/>
        <end position="202"/>
    </location>
</feature>
<dbReference type="InterPro" id="IPR038731">
    <property type="entry name" value="RgtA/B/C-like"/>
</dbReference>
<feature type="transmembrane region" description="Helical" evidence="9">
    <location>
        <begin position="392"/>
        <end position="412"/>
    </location>
</feature>
<evidence type="ECO:0000313" key="12">
    <source>
        <dbReference type="Proteomes" id="UP000077275"/>
    </source>
</evidence>
<keyword evidence="4" id="KW-0808">Transferase</keyword>
<dbReference type="OrthoDB" id="71427at2157"/>
<evidence type="ECO:0000256" key="5">
    <source>
        <dbReference type="ARBA" id="ARBA00022692"/>
    </source>
</evidence>
<dbReference type="PANTHER" id="PTHR33908">
    <property type="entry name" value="MANNOSYLTRANSFERASE YKCB-RELATED"/>
    <property type="match status" value="1"/>
</dbReference>
<keyword evidence="3" id="KW-0328">Glycosyltransferase</keyword>
<keyword evidence="2" id="KW-1003">Cell membrane</keyword>
<dbReference type="GO" id="GO:0016763">
    <property type="term" value="F:pentosyltransferase activity"/>
    <property type="evidence" value="ECO:0007669"/>
    <property type="project" value="TreeGrafter"/>
</dbReference>
<dbReference type="AlphaFoldDB" id="A0A166DPW0"/>
<keyword evidence="5 9" id="KW-0812">Transmembrane</keyword>
<accession>A0A166DPW0</accession>
<feature type="transmembrane region" description="Helical" evidence="9">
    <location>
        <begin position="20"/>
        <end position="39"/>
    </location>
</feature>
<evidence type="ECO:0000313" key="11">
    <source>
        <dbReference type="EMBL" id="KZX15831.1"/>
    </source>
</evidence>
<evidence type="ECO:0000256" key="1">
    <source>
        <dbReference type="ARBA" id="ARBA00004651"/>
    </source>
</evidence>
<dbReference type="PANTHER" id="PTHR33908:SF11">
    <property type="entry name" value="MEMBRANE PROTEIN"/>
    <property type="match status" value="1"/>
</dbReference>
<feature type="compositionally biased region" description="Low complexity" evidence="8">
    <location>
        <begin position="488"/>
        <end position="504"/>
    </location>
</feature>
<evidence type="ECO:0000256" key="7">
    <source>
        <dbReference type="ARBA" id="ARBA00023136"/>
    </source>
</evidence>
<feature type="transmembrane region" description="Helical" evidence="9">
    <location>
        <begin position="333"/>
        <end position="352"/>
    </location>
</feature>
<comment type="caution">
    <text evidence="11">The sequence shown here is derived from an EMBL/GenBank/DDBJ whole genome shotgun (WGS) entry which is preliminary data.</text>
</comment>
<gene>
    <name evidence="11" type="ORF">MBCUT_12510</name>
</gene>
<keyword evidence="6 9" id="KW-1133">Transmembrane helix</keyword>
<dbReference type="InterPro" id="IPR050297">
    <property type="entry name" value="LipidA_mod_glycosyltrf_83"/>
</dbReference>
<name>A0A166DPW0_9EURY</name>
<feature type="transmembrane region" description="Helical" evidence="9">
    <location>
        <begin position="358"/>
        <end position="380"/>
    </location>
</feature>
<feature type="domain" description="Glycosyltransferase RgtA/B/C/D-like" evidence="10">
    <location>
        <begin position="77"/>
        <end position="233"/>
    </location>
</feature>
<feature type="region of interest" description="Disordered" evidence="8">
    <location>
        <begin position="482"/>
        <end position="515"/>
    </location>
</feature>
<feature type="transmembrane region" description="Helical" evidence="9">
    <location>
        <begin position="536"/>
        <end position="556"/>
    </location>
</feature>
<evidence type="ECO:0000256" key="4">
    <source>
        <dbReference type="ARBA" id="ARBA00022679"/>
    </source>
</evidence>
<feature type="transmembrane region" description="Helical" evidence="9">
    <location>
        <begin position="214"/>
        <end position="238"/>
    </location>
</feature>
<dbReference type="PATRIC" id="fig|47311.3.peg.1372"/>
<organism evidence="11 12">
    <name type="scientific">Methanobrevibacter cuticularis</name>
    <dbReference type="NCBI Taxonomy" id="47311"/>
    <lineage>
        <taxon>Archaea</taxon>
        <taxon>Methanobacteriati</taxon>
        <taxon>Methanobacteriota</taxon>
        <taxon>Methanomada group</taxon>
        <taxon>Methanobacteria</taxon>
        <taxon>Methanobacteriales</taxon>
        <taxon>Methanobacteriaceae</taxon>
        <taxon>Methanobrevibacter</taxon>
    </lineage>
</organism>
<evidence type="ECO:0000256" key="8">
    <source>
        <dbReference type="SAM" id="MobiDB-lite"/>
    </source>
</evidence>
<keyword evidence="7 9" id="KW-0472">Membrane</keyword>
<feature type="transmembrane region" description="Helical" evidence="9">
    <location>
        <begin position="122"/>
        <end position="142"/>
    </location>
</feature>
<reference evidence="11 12" key="1">
    <citation type="submission" date="2016-04" db="EMBL/GenBank/DDBJ databases">
        <title>Genome sequence of Methanobrevibacter cuticularis DSM 11139.</title>
        <authorList>
            <person name="Poehlein A."/>
            <person name="Seedorf H."/>
            <person name="Daniel R."/>
        </authorList>
    </citation>
    <scope>NUCLEOTIDE SEQUENCE [LARGE SCALE GENOMIC DNA]</scope>
    <source>
        <strain evidence="11 12">DSM 11139</strain>
    </source>
</reference>
<sequence>MTELSKLESFIELHKSKISLIGVILFASIITILLIWINTSEEILGHSYRDVYFYLIQALRFSGHSIGGYEYTKYLSPLVPFLTSILFRLGFVNETSIFTITGMFYILGVAGMYLFLKLRFNYILAIFGAILYGGLSINLMWVANGTIDIPSVALTILSLYFFVLAIDKNQKYFYMAFPLLVLGFFAKYTAGLAIGMMLIYFISKPNIKYNIKKYFKNGIGGLIAGIITAIPFLAYFYINDIPLGFVNQAQEIASKTTIANEVTNDLFFYIANIPKFIYNPNHLLSYLIIAIGIIGLLIGLYKSINLLKNGYQNSNIFNNGKFKITEKLEIGNTIYYSLLIITIGIIAISFLTASKISFIYSELILFVAILVFSYLVKNILNIYDENTKKNFRYSLLMFSWFFAYLVFFSAHITKADRYFTTLAPAFTFFIILALKFIIDSLDSERISNYLNKNEISKDNNSNNSKNTTIAKDSERISNYLNKNEISKDNNSNNSKNTTIAKNSSENTRISKDNNSKNTTIAKNQRIYKNRIKQIKIAIPFVLIIIFLVSSFGYLTINKNDPLVHDEREVANWIMQTDPNYQMKIIWADRGPIFTWYFKKEVVYVNWLYESPHPSDEKIMELSKKLNNASAYYYISLHPNLKLDNYEEIKRIGEVSVYRKSG</sequence>
<dbReference type="GO" id="GO:0005886">
    <property type="term" value="C:plasma membrane"/>
    <property type="evidence" value="ECO:0007669"/>
    <property type="project" value="UniProtKB-SubCell"/>
</dbReference>
<evidence type="ECO:0000256" key="9">
    <source>
        <dbReference type="SAM" id="Phobius"/>
    </source>
</evidence>
<comment type="subcellular location">
    <subcellularLocation>
        <location evidence="1">Cell membrane</location>
        <topology evidence="1">Multi-pass membrane protein</topology>
    </subcellularLocation>
</comment>
<evidence type="ECO:0000259" key="10">
    <source>
        <dbReference type="Pfam" id="PF13231"/>
    </source>
</evidence>
<dbReference type="GO" id="GO:0008610">
    <property type="term" value="P:lipid biosynthetic process"/>
    <property type="evidence" value="ECO:0007669"/>
    <property type="project" value="UniProtKB-ARBA"/>
</dbReference>